<dbReference type="KEGG" id="mbr:MONBRDRAFT_33809"/>
<dbReference type="PIRSF" id="PIRSF006157">
    <property type="entry name" value="Doxgns_DODA"/>
    <property type="match status" value="1"/>
</dbReference>
<dbReference type="InParanoid" id="A9V7N2"/>
<evidence type="ECO:0000256" key="4">
    <source>
        <dbReference type="ARBA" id="ARBA00022833"/>
    </source>
</evidence>
<dbReference type="GO" id="GO:0016702">
    <property type="term" value="F:oxidoreductase activity, acting on single donors with incorporation of molecular oxygen, incorporation of two atoms of oxygen"/>
    <property type="evidence" value="ECO:0007669"/>
    <property type="project" value="UniProtKB-ARBA"/>
</dbReference>
<evidence type="ECO:0000256" key="5">
    <source>
        <dbReference type="ARBA" id="ARBA00023002"/>
    </source>
</evidence>
<keyword evidence="3" id="KW-0479">Metal-binding</keyword>
<feature type="domain" description="Extradiol ring-cleavage dioxygenase class III enzyme subunit B" evidence="7">
    <location>
        <begin position="41"/>
        <end position="264"/>
    </location>
</feature>
<dbReference type="eggNOG" id="ENOG502QS66">
    <property type="taxonomic scope" value="Eukaryota"/>
</dbReference>
<dbReference type="RefSeq" id="XP_001748724.1">
    <property type="nucleotide sequence ID" value="XM_001748672.1"/>
</dbReference>
<comment type="cofactor">
    <cofactor evidence="1">
        <name>Zn(2+)</name>
        <dbReference type="ChEBI" id="CHEBI:29105"/>
    </cofactor>
</comment>
<evidence type="ECO:0000259" key="7">
    <source>
        <dbReference type="Pfam" id="PF02900"/>
    </source>
</evidence>
<dbReference type="AlphaFoldDB" id="A9V7N2"/>
<dbReference type="CDD" id="cd07363">
    <property type="entry name" value="45_DOPA_Dioxygenase"/>
    <property type="match status" value="1"/>
</dbReference>
<dbReference type="GeneID" id="5894097"/>
<dbReference type="InterPro" id="IPR014436">
    <property type="entry name" value="Extradiol_dOase_DODA"/>
</dbReference>
<dbReference type="InterPro" id="IPR004183">
    <property type="entry name" value="Xdiol_dOase_suB"/>
</dbReference>
<sequence>MSCSAKAASALTCMMTALPVLFVSHGAPTFVLEPGVAGANLNRLGRRLVEPTKPSAIVVVSAHWQSSGLRVSAAPMPETIHDFGGFPREMYEMQYPAPGAPDLANKIVGLFKQAGIKADIDPRRGLDHGAWVPLKMLFPKADIPVLQVSIPYSYKPEQVWAMGRALAPLRNDNIFLMGSGSITHNLMEWRSHTHGSNARYAVDFEAWVRKNVVDHNKDALCNYLDNPDGARAHPSPDHYLPLLFAAGAASQDGKVEVLEGDMRFGMLSMDSFVFH</sequence>
<keyword evidence="6" id="KW-0732">Signal</keyword>
<evidence type="ECO:0000313" key="9">
    <source>
        <dbReference type="Proteomes" id="UP000001357"/>
    </source>
</evidence>
<comment type="similarity">
    <text evidence="2">Belongs to the DODA-type extradiol aromatic ring-opening dioxygenase family.</text>
</comment>
<proteinExistence type="inferred from homology"/>
<dbReference type="GO" id="GO:0008270">
    <property type="term" value="F:zinc ion binding"/>
    <property type="evidence" value="ECO:0007669"/>
    <property type="project" value="InterPro"/>
</dbReference>
<dbReference type="Proteomes" id="UP000001357">
    <property type="component" value="Unassembled WGS sequence"/>
</dbReference>
<protein>
    <recommendedName>
        <fullName evidence="7">Extradiol ring-cleavage dioxygenase class III enzyme subunit B domain-containing protein</fullName>
    </recommendedName>
</protein>
<dbReference type="STRING" id="81824.A9V7N2"/>
<feature type="chain" id="PRO_5002744768" description="Extradiol ring-cleavage dioxygenase class III enzyme subunit B domain-containing protein" evidence="6">
    <location>
        <begin position="27"/>
        <end position="275"/>
    </location>
</feature>
<keyword evidence="4" id="KW-0862">Zinc</keyword>
<evidence type="ECO:0000256" key="2">
    <source>
        <dbReference type="ARBA" id="ARBA00007581"/>
    </source>
</evidence>
<dbReference type="PANTHER" id="PTHR30096">
    <property type="entry name" value="4,5-DOPA DIOXYGENASE EXTRADIOL-LIKE PROTEIN"/>
    <property type="match status" value="1"/>
</dbReference>
<feature type="signal peptide" evidence="6">
    <location>
        <begin position="1"/>
        <end position="26"/>
    </location>
</feature>
<name>A9V7N2_MONBE</name>
<dbReference type="SUPFAM" id="SSF53213">
    <property type="entry name" value="LigB-like"/>
    <property type="match status" value="1"/>
</dbReference>
<dbReference type="OMA" id="SVIDGFW"/>
<accession>A9V7N2</accession>
<reference evidence="8 9" key="1">
    <citation type="journal article" date="2008" name="Nature">
        <title>The genome of the choanoflagellate Monosiga brevicollis and the origin of metazoans.</title>
        <authorList>
            <consortium name="JGI Sequencing"/>
            <person name="King N."/>
            <person name="Westbrook M.J."/>
            <person name="Young S.L."/>
            <person name="Kuo A."/>
            <person name="Abedin M."/>
            <person name="Chapman J."/>
            <person name="Fairclough S."/>
            <person name="Hellsten U."/>
            <person name="Isogai Y."/>
            <person name="Letunic I."/>
            <person name="Marr M."/>
            <person name="Pincus D."/>
            <person name="Putnam N."/>
            <person name="Rokas A."/>
            <person name="Wright K.J."/>
            <person name="Zuzow R."/>
            <person name="Dirks W."/>
            <person name="Good M."/>
            <person name="Goodstein D."/>
            <person name="Lemons D."/>
            <person name="Li W."/>
            <person name="Lyons J.B."/>
            <person name="Morris A."/>
            <person name="Nichols S."/>
            <person name="Richter D.J."/>
            <person name="Salamov A."/>
            <person name="Bork P."/>
            <person name="Lim W.A."/>
            <person name="Manning G."/>
            <person name="Miller W.T."/>
            <person name="McGinnis W."/>
            <person name="Shapiro H."/>
            <person name="Tjian R."/>
            <person name="Grigoriev I.V."/>
            <person name="Rokhsar D."/>
        </authorList>
    </citation>
    <scope>NUCLEOTIDE SEQUENCE [LARGE SCALE GENOMIC DNA]</scope>
    <source>
        <strain evidence="9">MX1 / ATCC 50154</strain>
    </source>
</reference>
<dbReference type="Pfam" id="PF02900">
    <property type="entry name" value="LigB"/>
    <property type="match status" value="1"/>
</dbReference>
<evidence type="ECO:0000256" key="3">
    <source>
        <dbReference type="ARBA" id="ARBA00022723"/>
    </source>
</evidence>
<keyword evidence="5" id="KW-0560">Oxidoreductase</keyword>
<dbReference type="GO" id="GO:0008198">
    <property type="term" value="F:ferrous iron binding"/>
    <property type="evidence" value="ECO:0007669"/>
    <property type="project" value="InterPro"/>
</dbReference>
<evidence type="ECO:0000313" key="8">
    <source>
        <dbReference type="EMBL" id="EDQ86334.1"/>
    </source>
</evidence>
<gene>
    <name evidence="8" type="ORF">MONBRDRAFT_33809</name>
</gene>
<dbReference type="EMBL" id="CH991566">
    <property type="protein sequence ID" value="EDQ86334.1"/>
    <property type="molecule type" value="Genomic_DNA"/>
</dbReference>
<evidence type="ECO:0000256" key="6">
    <source>
        <dbReference type="SAM" id="SignalP"/>
    </source>
</evidence>
<evidence type="ECO:0000256" key="1">
    <source>
        <dbReference type="ARBA" id="ARBA00001947"/>
    </source>
</evidence>
<organism evidence="8 9">
    <name type="scientific">Monosiga brevicollis</name>
    <name type="common">Choanoflagellate</name>
    <dbReference type="NCBI Taxonomy" id="81824"/>
    <lineage>
        <taxon>Eukaryota</taxon>
        <taxon>Choanoflagellata</taxon>
        <taxon>Craspedida</taxon>
        <taxon>Salpingoecidae</taxon>
        <taxon>Monosiga</taxon>
    </lineage>
</organism>
<dbReference type="Gene3D" id="3.40.830.10">
    <property type="entry name" value="LigB-like"/>
    <property type="match status" value="1"/>
</dbReference>
<keyword evidence="9" id="KW-1185">Reference proteome</keyword>
<dbReference type="PANTHER" id="PTHR30096:SF0">
    <property type="entry name" value="4,5-DOPA DIOXYGENASE EXTRADIOL-LIKE PROTEIN"/>
    <property type="match status" value="1"/>
</dbReference>